<protein>
    <submittedName>
        <fullName evidence="2">Uncharacterized protein</fullName>
    </submittedName>
</protein>
<comment type="caution">
    <text evidence="2">The sequence shown here is derived from an EMBL/GenBank/DDBJ whole genome shotgun (WGS) entry which is preliminary data.</text>
</comment>
<organism evidence="2 3">
    <name type="scientific">Trichinella murrelli</name>
    <dbReference type="NCBI Taxonomy" id="144512"/>
    <lineage>
        <taxon>Eukaryota</taxon>
        <taxon>Metazoa</taxon>
        <taxon>Ecdysozoa</taxon>
        <taxon>Nematoda</taxon>
        <taxon>Enoplea</taxon>
        <taxon>Dorylaimia</taxon>
        <taxon>Trichinellida</taxon>
        <taxon>Trichinellidae</taxon>
        <taxon>Trichinella</taxon>
    </lineage>
</organism>
<evidence type="ECO:0000313" key="2">
    <source>
        <dbReference type="EMBL" id="KRX35314.1"/>
    </source>
</evidence>
<feature type="non-terminal residue" evidence="2">
    <location>
        <position position="46"/>
    </location>
</feature>
<sequence>LPTYSRIFEVLHSKAEEVDVQLEPAKFVCDFETAWPFKATFSTTVL</sequence>
<evidence type="ECO:0000313" key="1">
    <source>
        <dbReference type="EMBL" id="KRX32356.1"/>
    </source>
</evidence>
<dbReference type="Proteomes" id="UP000055048">
    <property type="component" value="Unassembled WGS sequence"/>
</dbReference>
<name>A0A0V0T8P3_9BILA</name>
<gene>
    <name evidence="2" type="ORF">T05_12326</name>
    <name evidence="1" type="ORF">T05_556</name>
</gene>
<dbReference type="EMBL" id="JYDJ01000452">
    <property type="protein sequence ID" value="KRX35314.1"/>
    <property type="molecule type" value="Genomic_DNA"/>
</dbReference>
<feature type="non-terminal residue" evidence="2">
    <location>
        <position position="1"/>
    </location>
</feature>
<reference evidence="2 3" key="1">
    <citation type="submission" date="2015-01" db="EMBL/GenBank/DDBJ databases">
        <title>Evolution of Trichinella species and genotypes.</title>
        <authorList>
            <person name="Korhonen P.K."/>
            <person name="Edoardo P."/>
            <person name="Giuseppe L.R."/>
            <person name="Gasser R.B."/>
        </authorList>
    </citation>
    <scope>NUCLEOTIDE SEQUENCE [LARGE SCALE GENOMIC DNA]</scope>
    <source>
        <strain evidence="2">ISS417</strain>
    </source>
</reference>
<evidence type="ECO:0000313" key="3">
    <source>
        <dbReference type="Proteomes" id="UP000055048"/>
    </source>
</evidence>
<dbReference type="AlphaFoldDB" id="A0A0V0T8P3"/>
<dbReference type="OrthoDB" id="5854292at2759"/>
<accession>A0A0V0T8P3</accession>
<keyword evidence="3" id="KW-1185">Reference proteome</keyword>
<proteinExistence type="predicted"/>
<dbReference type="EMBL" id="JYDJ01001250">
    <property type="protein sequence ID" value="KRX32356.1"/>
    <property type="molecule type" value="Genomic_DNA"/>
</dbReference>